<dbReference type="SUPFAM" id="SSF48452">
    <property type="entry name" value="TPR-like"/>
    <property type="match status" value="1"/>
</dbReference>
<evidence type="ECO:0000313" key="3">
    <source>
        <dbReference type="Proteomes" id="UP000621500"/>
    </source>
</evidence>
<sequence length="861" mass="96233">MSTADERQFVGRDSELAVLDELLSSRSSIRVLAFWGQSGIGKSALLRYIASQVRGWQVRLFDLEATNLPLANAGGSSALNDGLLFSLARLLLSSCGEAGDRRLRTFEERAARAARGFLTPTTDVRVSQSASLGGQVRDSHVHVYADPGIPTAALLAYRRSLVRALLDQVREAGCQRVLLLVDTVERMRLADETDNAGTERLVAEPSLGLSQWFVHEFLPDLVGAAPGLRVILAGRDRLPGRDSWFQQVELAEWTPAETASYLVAEGYRDPAFAEAVHELCVGVPLWTAMVVEACALRFGSREPPAEWLRSVAHSRPTEQWLPEVFLARLPAVQRQVIHCAVIPRQLTLELVQHLLELSGIDVPDDWWDRFCWHSFVRATTATDLAGHRHVHRMVRAAVLMHLERQEPLRLSKLHRAAAEYHHRTGDLAEESYHRFAAADYDIVPRWREALSEARRRRDLEEILRLVDCVTAPEQRHRIARLNRALLAEGHLQFALLGYTEDDYEVAEQRLSIALQEYGTLGDEAGPSKTHRWLAIVRCYQGDHRAAEEHGRAALLAARRAEDSGLIRDAHSVIAMNYGEWGRSRGAIGHYSATIRLSRRLGEPLEESNHLCQLADILCAMGEEDAASRYLAQAEVTARLSGDPSEISYCLYTRGWQEISSGRPATAIAPLEESLRLTRPLSRPPQTAWTLRPLALAYLLLGQGHRAGPYIDEALDTFDHLGDGVGLAHMYSLRALEMLASGRPEAAEVAARDAERLIRKRRASHVTGWIRLVSTAVRAVADQHGLVERLRETLLADYLRVHPYASATDLLIVAGVLDAQRESRVARRFLQYALAHARRAGHRDRQHQAVRLLDQGRASNRR</sequence>
<dbReference type="InterPro" id="IPR027417">
    <property type="entry name" value="P-loop_NTPase"/>
</dbReference>
<feature type="domain" description="Orc1-like AAA ATPase" evidence="1">
    <location>
        <begin position="8"/>
        <end position="192"/>
    </location>
</feature>
<comment type="caution">
    <text evidence="2">The sequence shown here is derived from an EMBL/GenBank/DDBJ whole genome shotgun (WGS) entry which is preliminary data.</text>
</comment>
<proteinExistence type="predicted"/>
<dbReference type="RefSeq" id="WP_203856244.1">
    <property type="nucleotide sequence ID" value="NZ_BAAAZQ010000005.1"/>
</dbReference>
<evidence type="ECO:0000259" key="1">
    <source>
        <dbReference type="Pfam" id="PF13191"/>
    </source>
</evidence>
<dbReference type="SUPFAM" id="SSF52540">
    <property type="entry name" value="P-loop containing nucleoside triphosphate hydrolases"/>
    <property type="match status" value="1"/>
</dbReference>
<protein>
    <recommendedName>
        <fullName evidence="1">Orc1-like AAA ATPase domain-containing protein</fullName>
    </recommendedName>
</protein>
<dbReference type="EMBL" id="BONX01000007">
    <property type="protein sequence ID" value="GIG94594.1"/>
    <property type="molecule type" value="Genomic_DNA"/>
</dbReference>
<dbReference type="PANTHER" id="PTHR47691:SF3">
    <property type="entry name" value="HTH-TYPE TRANSCRIPTIONAL REGULATOR RV0890C-RELATED"/>
    <property type="match status" value="1"/>
</dbReference>
<name>A0ABQ4EIZ9_9ACTN</name>
<dbReference type="InterPro" id="IPR011990">
    <property type="entry name" value="TPR-like_helical_dom_sf"/>
</dbReference>
<dbReference type="PANTHER" id="PTHR47691">
    <property type="entry name" value="REGULATOR-RELATED"/>
    <property type="match status" value="1"/>
</dbReference>
<dbReference type="Proteomes" id="UP000621500">
    <property type="component" value="Unassembled WGS sequence"/>
</dbReference>
<dbReference type="InterPro" id="IPR041664">
    <property type="entry name" value="AAA_16"/>
</dbReference>
<dbReference type="Gene3D" id="1.25.40.10">
    <property type="entry name" value="Tetratricopeptide repeat domain"/>
    <property type="match status" value="1"/>
</dbReference>
<gene>
    <name evidence="2" type="ORF">Pma05_11670</name>
</gene>
<reference evidence="2 3" key="1">
    <citation type="submission" date="2021-01" db="EMBL/GenBank/DDBJ databases">
        <title>Whole genome shotgun sequence of Plantactinospora mayteni NBRC 109088.</title>
        <authorList>
            <person name="Komaki H."/>
            <person name="Tamura T."/>
        </authorList>
    </citation>
    <scope>NUCLEOTIDE SEQUENCE [LARGE SCALE GENOMIC DNA]</scope>
    <source>
        <strain evidence="2 3">NBRC 109088</strain>
    </source>
</reference>
<evidence type="ECO:0000313" key="2">
    <source>
        <dbReference type="EMBL" id="GIG94594.1"/>
    </source>
</evidence>
<organism evidence="2 3">
    <name type="scientific">Plantactinospora mayteni</name>
    <dbReference type="NCBI Taxonomy" id="566021"/>
    <lineage>
        <taxon>Bacteria</taxon>
        <taxon>Bacillati</taxon>
        <taxon>Actinomycetota</taxon>
        <taxon>Actinomycetes</taxon>
        <taxon>Micromonosporales</taxon>
        <taxon>Micromonosporaceae</taxon>
        <taxon>Plantactinospora</taxon>
    </lineage>
</organism>
<accession>A0ABQ4EIZ9</accession>
<dbReference type="Pfam" id="PF13191">
    <property type="entry name" value="AAA_16"/>
    <property type="match status" value="1"/>
</dbReference>
<dbReference type="Gene3D" id="3.40.50.300">
    <property type="entry name" value="P-loop containing nucleotide triphosphate hydrolases"/>
    <property type="match status" value="1"/>
</dbReference>
<keyword evidence="3" id="KW-1185">Reference proteome</keyword>